<organism evidence="3 4">
    <name type="scientific">Agrilutibacter solisilvae</name>
    <dbReference type="NCBI Taxonomy" id="2763317"/>
    <lineage>
        <taxon>Bacteria</taxon>
        <taxon>Pseudomonadati</taxon>
        <taxon>Pseudomonadota</taxon>
        <taxon>Gammaproteobacteria</taxon>
        <taxon>Lysobacterales</taxon>
        <taxon>Lysobacteraceae</taxon>
        <taxon>Agrilutibacter</taxon>
    </lineage>
</organism>
<name>A0A974XZH0_9GAMM</name>
<reference evidence="3 4" key="1">
    <citation type="submission" date="2021-03" db="EMBL/GenBank/DDBJ databases">
        <title>Lysobacter sp. nov. isolated from soil of gangwondo yeongwol, south Korea.</title>
        <authorList>
            <person name="Kim K.R."/>
            <person name="Kim K.H."/>
            <person name="Jeon C.O."/>
        </authorList>
    </citation>
    <scope>NUCLEOTIDE SEQUENCE [LARGE SCALE GENOMIC DNA]</scope>
    <source>
        <strain evidence="3 4">R19</strain>
    </source>
</reference>
<dbReference type="InterPro" id="IPR025738">
    <property type="entry name" value="BatD"/>
</dbReference>
<protein>
    <submittedName>
        <fullName evidence="3">BatD family protein</fullName>
    </submittedName>
</protein>
<keyword evidence="1" id="KW-1133">Transmembrane helix</keyword>
<sequence length="575" mass="60813">MPSFRARPVVAALLALLVMALLPVSAQAQRAWLDRDQIRLGETVTLNIQSDDGGAPDYAPLARDFDLSGYSSRARLESVNGRMRQQTLFAVALRPRRAGNVVVPALRVGGSGRTSELALSVQSASAGMAGTITDTIVDTIAQATGDDDVFIRGEPDDRDPYVQQAVGWVVRLYSAAPLISGQLTQASPDGASLQQVGEDARYSRVINGRRYEVVERRYQLIPERSGEIVIPGATFEGRGTGGLFDDLFGGRGASLSAQAPATRLRVLPAPANAPQPWLPLRNLRLRYAGTPQDLRVGSAGALTIEVVADGASAAQMPELQLPPIEGVQVFAEPVQADETFRDGRPQVKLLRRFSLVPSRSGSITLSGLTMPWWDVVAGARRQATLPPMSWQVAASAGAPAAATPAPGRAARALDSLRGEGASPGAADSIGGNRGWILATLLFAALWLFTLVWGLHRRAAAHAPAAARTDRAPLPAASGTATADLRQALDTGDLGDVAQALCAMASPPARDVDDVRARLADASQRDAVDALQRARWGDGDGVGARRLLREAFARGPRWHAPVVNAPSLLPPLYPTG</sequence>
<dbReference type="RefSeq" id="WP_200614337.1">
    <property type="nucleotide sequence ID" value="NZ_CP071518.1"/>
</dbReference>
<dbReference type="AlphaFoldDB" id="A0A974XZH0"/>
<dbReference type="EMBL" id="CP071518">
    <property type="protein sequence ID" value="QSX78632.1"/>
    <property type="molecule type" value="Genomic_DNA"/>
</dbReference>
<evidence type="ECO:0000313" key="4">
    <source>
        <dbReference type="Proteomes" id="UP000639274"/>
    </source>
</evidence>
<evidence type="ECO:0000256" key="2">
    <source>
        <dbReference type="SAM" id="SignalP"/>
    </source>
</evidence>
<dbReference type="Pfam" id="PF13584">
    <property type="entry name" value="BatD"/>
    <property type="match status" value="1"/>
</dbReference>
<dbReference type="PANTHER" id="PTHR40940">
    <property type="entry name" value="PROTEIN BATD-RELATED"/>
    <property type="match status" value="1"/>
</dbReference>
<accession>A0A974XZH0</accession>
<dbReference type="KEGG" id="lsf:I8J32_001440"/>
<keyword evidence="2" id="KW-0732">Signal</keyword>
<evidence type="ECO:0000256" key="1">
    <source>
        <dbReference type="SAM" id="Phobius"/>
    </source>
</evidence>
<dbReference type="PANTHER" id="PTHR40940:SF1">
    <property type="entry name" value="PROTEIN BATD"/>
    <property type="match status" value="1"/>
</dbReference>
<proteinExistence type="predicted"/>
<keyword evidence="4" id="KW-1185">Reference proteome</keyword>
<feature type="chain" id="PRO_5037629731" evidence="2">
    <location>
        <begin position="29"/>
        <end position="575"/>
    </location>
</feature>
<keyword evidence="1" id="KW-0812">Transmembrane</keyword>
<dbReference type="Proteomes" id="UP000639274">
    <property type="component" value="Chromosome"/>
</dbReference>
<gene>
    <name evidence="3" type="ORF">I8J32_001440</name>
</gene>
<feature type="transmembrane region" description="Helical" evidence="1">
    <location>
        <begin position="435"/>
        <end position="454"/>
    </location>
</feature>
<keyword evidence="1" id="KW-0472">Membrane</keyword>
<feature type="signal peptide" evidence="2">
    <location>
        <begin position="1"/>
        <end position="28"/>
    </location>
</feature>
<evidence type="ECO:0000313" key="3">
    <source>
        <dbReference type="EMBL" id="QSX78632.1"/>
    </source>
</evidence>